<sequence>MANLRKPTKACTSFSPPQPWQVQQVLIALKESISELGYDPPDPVAVESWAVLIHSSMEAPYRKYHTLNHAFELSEGADADPIETLSALFHDVVQYSVDGDLTDSQRDILGTSIIPTDENGYELSKESVESDLAMVLSVFGRTAGEVVVGPNAHRGGNELLSAMIAVRCLQSILNPQHLLAIAACIELTIPFRSIDTHGQSDSDRLRERLSQTNEGFGIGADNIDLDEVVHKAVRLSNRDVAAFQSPDSALFVSNALKLILETSPNLLSRKNFTMEDYLSAVKGSEHFFSGLDTHNIFPSFKGTPDSKQIYEMRTRCTHNLDIVGRYLRAMLIELYVLSAISVLTGEDVSMMFFWEDDSFLLEDETQIRYRSHDFWKPADSEEACSILSHPPSNIDEEVYGLLKSFKSHVAAFLYKTLGDNGIENSLLSLTATAFPMIKGRAKSLLETIPKCAVEYIMTHCAERSNITAREDKVLE</sequence>
<dbReference type="EMBL" id="HBNS01003296">
    <property type="protein sequence ID" value="CAE4583319.1"/>
    <property type="molecule type" value="Transcribed_RNA"/>
</dbReference>
<reference evidence="1" key="1">
    <citation type="submission" date="2021-01" db="EMBL/GenBank/DDBJ databases">
        <authorList>
            <person name="Corre E."/>
            <person name="Pelletier E."/>
            <person name="Niang G."/>
            <person name="Scheremetjew M."/>
            <person name="Finn R."/>
            <person name="Kale V."/>
            <person name="Holt S."/>
            <person name="Cochrane G."/>
            <person name="Meng A."/>
            <person name="Brown T."/>
            <person name="Cohen L."/>
        </authorList>
    </citation>
    <scope>NUCLEOTIDE SEQUENCE</scope>
    <source>
        <strain evidence="1">GSO104</strain>
    </source>
</reference>
<proteinExistence type="predicted"/>
<accession>A0A7S4QJ94</accession>
<organism evidence="1">
    <name type="scientific">Ditylum brightwellii</name>
    <dbReference type="NCBI Taxonomy" id="49249"/>
    <lineage>
        <taxon>Eukaryota</taxon>
        <taxon>Sar</taxon>
        <taxon>Stramenopiles</taxon>
        <taxon>Ochrophyta</taxon>
        <taxon>Bacillariophyta</taxon>
        <taxon>Mediophyceae</taxon>
        <taxon>Lithodesmiophycidae</taxon>
        <taxon>Lithodesmiales</taxon>
        <taxon>Lithodesmiaceae</taxon>
        <taxon>Ditylum</taxon>
    </lineage>
</organism>
<protein>
    <submittedName>
        <fullName evidence="1">Uncharacterized protein</fullName>
    </submittedName>
</protein>
<name>A0A7S4QJ94_9STRA</name>
<dbReference type="AlphaFoldDB" id="A0A7S4QJ94"/>
<gene>
    <name evidence="1" type="ORF">DBRI00130_LOCUS2671</name>
</gene>
<evidence type="ECO:0000313" key="1">
    <source>
        <dbReference type="EMBL" id="CAE4583319.1"/>
    </source>
</evidence>